<dbReference type="InterPro" id="IPR005122">
    <property type="entry name" value="Uracil-DNA_glycosylase-like"/>
</dbReference>
<dbReference type="AlphaFoldDB" id="A0A2S5A3X7"/>
<dbReference type="InterPro" id="IPR026353">
    <property type="entry name" value="Hypoxan-DNA_Glyclase"/>
</dbReference>
<dbReference type="Gene3D" id="3.40.470.10">
    <property type="entry name" value="Uracil-DNA glycosylase-like domain"/>
    <property type="match status" value="1"/>
</dbReference>
<feature type="domain" description="Uracil-DNA glycosylase-like" evidence="1">
    <location>
        <begin position="7"/>
        <end position="158"/>
    </location>
</feature>
<evidence type="ECO:0000259" key="1">
    <source>
        <dbReference type="SMART" id="SM00986"/>
    </source>
</evidence>
<dbReference type="NCBIfam" id="TIGR04274">
    <property type="entry name" value="hypoxanDNAglyco"/>
    <property type="match status" value="1"/>
</dbReference>
<sequence>MIKYSFPPISNPKAKILILGTMPGAQSLALSQYYGHQRNAFWKIMFSLFDRPFSMDYEQRKSLLLENHIAVWDVLETCIREGSLDSAIEQEVPNDFNSFLKTHPNIKHIFFNGQKAAAYFKQYIKLDKDYSLTTLPSTSPANTGKSFESKLSDWSVIKIR</sequence>
<accession>A0A2S5A3X7</accession>
<evidence type="ECO:0000313" key="2">
    <source>
        <dbReference type="EMBL" id="POY37224.1"/>
    </source>
</evidence>
<comment type="caution">
    <text evidence="2">The sequence shown here is derived from an EMBL/GenBank/DDBJ whole genome shotgun (WGS) entry which is preliminary data.</text>
</comment>
<proteinExistence type="predicted"/>
<dbReference type="Pfam" id="PF03167">
    <property type="entry name" value="UDG"/>
    <property type="match status" value="1"/>
</dbReference>
<dbReference type="EMBL" id="PQVG01000009">
    <property type="protein sequence ID" value="POY37224.1"/>
    <property type="molecule type" value="Genomic_DNA"/>
</dbReference>
<dbReference type="InterPro" id="IPR036895">
    <property type="entry name" value="Uracil-DNA_glycosylase-like_sf"/>
</dbReference>
<dbReference type="CDD" id="cd10032">
    <property type="entry name" value="UDG-F6_HDG"/>
    <property type="match status" value="1"/>
</dbReference>
<name>A0A2S5A3X7_9FLAO</name>
<organism evidence="2 3">
    <name type="scientific">Flavobacterium alvei</name>
    <dbReference type="NCBI Taxonomy" id="2080416"/>
    <lineage>
        <taxon>Bacteria</taxon>
        <taxon>Pseudomonadati</taxon>
        <taxon>Bacteroidota</taxon>
        <taxon>Flavobacteriia</taxon>
        <taxon>Flavobacteriales</taxon>
        <taxon>Flavobacteriaceae</taxon>
        <taxon>Flavobacterium</taxon>
    </lineage>
</organism>
<dbReference type="Proteomes" id="UP000237310">
    <property type="component" value="Unassembled WGS sequence"/>
</dbReference>
<dbReference type="SUPFAM" id="SSF52141">
    <property type="entry name" value="Uracil-DNA glycosylase-like"/>
    <property type="match status" value="1"/>
</dbReference>
<dbReference type="SMART" id="SM00987">
    <property type="entry name" value="UreE_C"/>
    <property type="match status" value="1"/>
</dbReference>
<evidence type="ECO:0000313" key="3">
    <source>
        <dbReference type="Proteomes" id="UP000237310"/>
    </source>
</evidence>
<dbReference type="OrthoDB" id="9799921at2"/>
<reference evidence="2 3" key="1">
    <citation type="submission" date="2018-01" db="EMBL/GenBank/DDBJ databases">
        <authorList>
            <person name="Gaut B.S."/>
            <person name="Morton B.R."/>
            <person name="Clegg M.T."/>
            <person name="Duvall M.R."/>
        </authorList>
    </citation>
    <scope>NUCLEOTIDE SEQUENCE [LARGE SCALE GENOMIC DNA]</scope>
    <source>
        <strain evidence="2 3">HR-AY</strain>
    </source>
</reference>
<dbReference type="RefSeq" id="WP_103806897.1">
    <property type="nucleotide sequence ID" value="NZ_PQVG01000009.1"/>
</dbReference>
<gene>
    <name evidence="2" type="ORF">C3L50_14455</name>
</gene>
<dbReference type="SMART" id="SM00986">
    <property type="entry name" value="UDG"/>
    <property type="match status" value="1"/>
</dbReference>
<keyword evidence="3" id="KW-1185">Reference proteome</keyword>
<protein>
    <submittedName>
        <fullName evidence="2">DNA-deoxyinosine glycosylase</fullName>
    </submittedName>
</protein>